<evidence type="ECO:0000313" key="3">
    <source>
        <dbReference type="Proteomes" id="UP000054466"/>
    </source>
</evidence>
<feature type="compositionally biased region" description="Basic and acidic residues" evidence="1">
    <location>
        <begin position="125"/>
        <end position="134"/>
    </location>
</feature>
<gene>
    <name evidence="2" type="ORF">PV07_03493</name>
</gene>
<reference evidence="2 3" key="1">
    <citation type="submission" date="2015-01" db="EMBL/GenBank/DDBJ databases">
        <title>The Genome Sequence of Cladophialophora immunda CBS83496.</title>
        <authorList>
            <consortium name="The Broad Institute Genomics Platform"/>
            <person name="Cuomo C."/>
            <person name="de Hoog S."/>
            <person name="Gorbushina A."/>
            <person name="Stielow B."/>
            <person name="Teixiera M."/>
            <person name="Abouelleil A."/>
            <person name="Chapman S.B."/>
            <person name="Priest M."/>
            <person name="Young S.K."/>
            <person name="Wortman J."/>
            <person name="Nusbaum C."/>
            <person name="Birren B."/>
        </authorList>
    </citation>
    <scope>NUCLEOTIDE SEQUENCE [LARGE SCALE GENOMIC DNA]</scope>
    <source>
        <strain evidence="2 3">CBS 83496</strain>
    </source>
</reference>
<sequence length="147" mass="16046">MDANFKPLFSTGRLANSLLPARLTAENLNMAHGIYEQNVGLQVTREDARREPKIQTLSMNLERCMAKSTGAGISAGTTTTTFVASSQGKDYVDRQAPPELVMSMESRLDISKLDEVDVPSGMHWTLREENEPAKPDGPIKAGDPKQG</sequence>
<dbReference type="RefSeq" id="XP_016252121.1">
    <property type="nucleotide sequence ID" value="XM_016390219.1"/>
</dbReference>
<keyword evidence="3" id="KW-1185">Reference proteome</keyword>
<protein>
    <submittedName>
        <fullName evidence="2">Uncharacterized protein</fullName>
    </submittedName>
</protein>
<dbReference type="AlphaFoldDB" id="A0A0D2CPH2"/>
<name>A0A0D2CPH2_9EURO</name>
<evidence type="ECO:0000313" key="2">
    <source>
        <dbReference type="EMBL" id="KIW31905.1"/>
    </source>
</evidence>
<dbReference type="GeneID" id="27342687"/>
<evidence type="ECO:0000256" key="1">
    <source>
        <dbReference type="SAM" id="MobiDB-lite"/>
    </source>
</evidence>
<feature type="region of interest" description="Disordered" evidence="1">
    <location>
        <begin position="121"/>
        <end position="147"/>
    </location>
</feature>
<accession>A0A0D2CPH2</accession>
<dbReference type="Proteomes" id="UP000054466">
    <property type="component" value="Unassembled WGS sequence"/>
</dbReference>
<dbReference type="EMBL" id="KN847041">
    <property type="protein sequence ID" value="KIW31905.1"/>
    <property type="molecule type" value="Genomic_DNA"/>
</dbReference>
<dbReference type="VEuPathDB" id="FungiDB:PV07_03493"/>
<dbReference type="HOGENOM" id="CLU_1767857_0_0_1"/>
<proteinExistence type="predicted"/>
<organism evidence="2 3">
    <name type="scientific">Cladophialophora immunda</name>
    <dbReference type="NCBI Taxonomy" id="569365"/>
    <lineage>
        <taxon>Eukaryota</taxon>
        <taxon>Fungi</taxon>
        <taxon>Dikarya</taxon>
        <taxon>Ascomycota</taxon>
        <taxon>Pezizomycotina</taxon>
        <taxon>Eurotiomycetes</taxon>
        <taxon>Chaetothyriomycetidae</taxon>
        <taxon>Chaetothyriales</taxon>
        <taxon>Herpotrichiellaceae</taxon>
        <taxon>Cladophialophora</taxon>
    </lineage>
</organism>